<dbReference type="EMBL" id="BMJV01000001">
    <property type="protein sequence ID" value="GGG63692.1"/>
    <property type="molecule type" value="Genomic_DNA"/>
</dbReference>
<accession>A0A8J2ZHD7</accession>
<evidence type="ECO:0000313" key="2">
    <source>
        <dbReference type="Proteomes" id="UP000617145"/>
    </source>
</evidence>
<dbReference type="Proteomes" id="UP000617145">
    <property type="component" value="Unassembled WGS sequence"/>
</dbReference>
<comment type="caution">
    <text evidence="1">The sequence shown here is derived from an EMBL/GenBank/DDBJ whole genome shotgun (WGS) entry which is preliminary data.</text>
</comment>
<keyword evidence="2" id="KW-1185">Reference proteome</keyword>
<sequence>MIETAGGQPPFNVMIVGQSGRLQYEALIFAISMAQACGKAGARSGASVGGQAGRQIPPRLFVAEPQPGPLWPGDPRITDGAVLELLAEHGATILPFESRHFGAAYPYGNKIEALAALPEGEPFVFFDTDTLVLDDLARVPFDFARPTASLRREGTWPLVELYGPTMTQTWRALYDRFALDFDSSLDTAWPDGYWQRYLYFNAGFFFYRCPRIFGQRFLDYALTIRDDAPEELVCQSLDPWLDQVALPLVIHSLGGGRSTLPEGVLDGQVTCHYRTLPLLYAREDDHVIRVLEELAAPNRIKTVLKQYDPIKRMVYQGRGQKARALFDREDLPRREQGFRNRLKREGLWMR</sequence>
<name>A0A8J2ZHD7_9RHOB</name>
<proteinExistence type="predicted"/>
<organism evidence="1 2">
    <name type="scientific">Salipiger pallidus</name>
    <dbReference type="NCBI Taxonomy" id="1775170"/>
    <lineage>
        <taxon>Bacteria</taxon>
        <taxon>Pseudomonadati</taxon>
        <taxon>Pseudomonadota</taxon>
        <taxon>Alphaproteobacteria</taxon>
        <taxon>Rhodobacterales</taxon>
        <taxon>Roseobacteraceae</taxon>
        <taxon>Salipiger</taxon>
    </lineage>
</organism>
<dbReference type="InterPro" id="IPR029044">
    <property type="entry name" value="Nucleotide-diphossugar_trans"/>
</dbReference>
<reference evidence="1" key="1">
    <citation type="journal article" date="2014" name="Int. J. Syst. Evol. Microbiol.">
        <title>Complete genome sequence of Corynebacterium casei LMG S-19264T (=DSM 44701T), isolated from a smear-ripened cheese.</title>
        <authorList>
            <consortium name="US DOE Joint Genome Institute (JGI-PGF)"/>
            <person name="Walter F."/>
            <person name="Albersmeier A."/>
            <person name="Kalinowski J."/>
            <person name="Ruckert C."/>
        </authorList>
    </citation>
    <scope>NUCLEOTIDE SEQUENCE</scope>
    <source>
        <strain evidence="1">CGMCC 1.15762</strain>
    </source>
</reference>
<reference evidence="1" key="2">
    <citation type="submission" date="2020-09" db="EMBL/GenBank/DDBJ databases">
        <authorList>
            <person name="Sun Q."/>
            <person name="Zhou Y."/>
        </authorList>
    </citation>
    <scope>NUCLEOTIDE SEQUENCE</scope>
    <source>
        <strain evidence="1">CGMCC 1.15762</strain>
    </source>
</reference>
<dbReference type="AlphaFoldDB" id="A0A8J2ZHD7"/>
<evidence type="ECO:0000313" key="1">
    <source>
        <dbReference type="EMBL" id="GGG63692.1"/>
    </source>
</evidence>
<protein>
    <submittedName>
        <fullName evidence="1">Uncharacterized protein</fullName>
    </submittedName>
</protein>
<gene>
    <name evidence="1" type="ORF">GCM10011415_07700</name>
</gene>
<dbReference type="SUPFAM" id="SSF53448">
    <property type="entry name" value="Nucleotide-diphospho-sugar transferases"/>
    <property type="match status" value="1"/>
</dbReference>